<dbReference type="AlphaFoldDB" id="A0A921JZK8"/>
<dbReference type="GO" id="GO:0003677">
    <property type="term" value="F:DNA binding"/>
    <property type="evidence" value="ECO:0007669"/>
    <property type="project" value="UniProtKB-KW"/>
</dbReference>
<dbReference type="Gene3D" id="1.10.260.40">
    <property type="entry name" value="lambda repressor-like DNA-binding domains"/>
    <property type="match status" value="1"/>
</dbReference>
<organism evidence="3 4">
    <name type="scientific">Ligilactobacillus acidipiscis</name>
    <dbReference type="NCBI Taxonomy" id="89059"/>
    <lineage>
        <taxon>Bacteria</taxon>
        <taxon>Bacillati</taxon>
        <taxon>Bacillota</taxon>
        <taxon>Bacilli</taxon>
        <taxon>Lactobacillales</taxon>
        <taxon>Lactobacillaceae</taxon>
        <taxon>Ligilactobacillus</taxon>
    </lineage>
</organism>
<dbReference type="EMBL" id="DYXG01000004">
    <property type="protein sequence ID" value="HJE96008.1"/>
    <property type="molecule type" value="Genomic_DNA"/>
</dbReference>
<sequence length="72" mass="8473">MYRRIRNLREDSDISQERVAILLNVSQATYSRYENGTLQMPLDSLIKLALFYNTSTDYLLNLTSVKKPYPRN</sequence>
<evidence type="ECO:0000313" key="4">
    <source>
        <dbReference type="Proteomes" id="UP000707535"/>
    </source>
</evidence>
<name>A0A921JZK8_9LACO</name>
<dbReference type="PANTHER" id="PTHR46558">
    <property type="entry name" value="TRACRIPTIONAL REGULATORY PROTEIN-RELATED-RELATED"/>
    <property type="match status" value="1"/>
</dbReference>
<evidence type="ECO:0000256" key="1">
    <source>
        <dbReference type="ARBA" id="ARBA00023125"/>
    </source>
</evidence>
<gene>
    <name evidence="3" type="ORF">K8V00_00175</name>
</gene>
<evidence type="ECO:0000259" key="2">
    <source>
        <dbReference type="PROSITE" id="PS50943"/>
    </source>
</evidence>
<keyword evidence="1" id="KW-0238">DNA-binding</keyword>
<dbReference type="SUPFAM" id="SSF47413">
    <property type="entry name" value="lambda repressor-like DNA-binding domains"/>
    <property type="match status" value="1"/>
</dbReference>
<proteinExistence type="predicted"/>
<dbReference type="Proteomes" id="UP000707535">
    <property type="component" value="Unassembled WGS sequence"/>
</dbReference>
<dbReference type="CDD" id="cd00093">
    <property type="entry name" value="HTH_XRE"/>
    <property type="match status" value="1"/>
</dbReference>
<dbReference type="PANTHER" id="PTHR46558:SF11">
    <property type="entry name" value="HTH-TYPE TRANSCRIPTIONAL REGULATOR XRE"/>
    <property type="match status" value="1"/>
</dbReference>
<dbReference type="Pfam" id="PF01381">
    <property type="entry name" value="HTH_3"/>
    <property type="match status" value="1"/>
</dbReference>
<dbReference type="InterPro" id="IPR001387">
    <property type="entry name" value="Cro/C1-type_HTH"/>
</dbReference>
<comment type="caution">
    <text evidence="3">The sequence shown here is derived from an EMBL/GenBank/DDBJ whole genome shotgun (WGS) entry which is preliminary data.</text>
</comment>
<protein>
    <submittedName>
        <fullName evidence="3">Helix-turn-helix domain-containing protein</fullName>
    </submittedName>
</protein>
<dbReference type="SMART" id="SM00530">
    <property type="entry name" value="HTH_XRE"/>
    <property type="match status" value="1"/>
</dbReference>
<accession>A0A921JZK8</accession>
<dbReference type="InterPro" id="IPR010982">
    <property type="entry name" value="Lambda_DNA-bd_dom_sf"/>
</dbReference>
<feature type="domain" description="HTH cro/C1-type" evidence="2">
    <location>
        <begin position="5"/>
        <end position="59"/>
    </location>
</feature>
<dbReference type="PROSITE" id="PS50943">
    <property type="entry name" value="HTH_CROC1"/>
    <property type="match status" value="1"/>
</dbReference>
<evidence type="ECO:0000313" key="3">
    <source>
        <dbReference type="EMBL" id="HJE96008.1"/>
    </source>
</evidence>
<reference evidence="3" key="2">
    <citation type="submission" date="2021-09" db="EMBL/GenBank/DDBJ databases">
        <authorList>
            <person name="Gilroy R."/>
        </authorList>
    </citation>
    <scope>NUCLEOTIDE SEQUENCE</scope>
    <source>
        <strain evidence="3">CHK174-6876</strain>
    </source>
</reference>
<reference evidence="3" key="1">
    <citation type="journal article" date="2021" name="PeerJ">
        <title>Extensive microbial diversity within the chicken gut microbiome revealed by metagenomics and culture.</title>
        <authorList>
            <person name="Gilroy R."/>
            <person name="Ravi A."/>
            <person name="Getino M."/>
            <person name="Pursley I."/>
            <person name="Horton D.L."/>
            <person name="Alikhan N.F."/>
            <person name="Baker D."/>
            <person name="Gharbi K."/>
            <person name="Hall N."/>
            <person name="Watson M."/>
            <person name="Adriaenssens E.M."/>
            <person name="Foster-Nyarko E."/>
            <person name="Jarju S."/>
            <person name="Secka A."/>
            <person name="Antonio M."/>
            <person name="Oren A."/>
            <person name="Chaudhuri R.R."/>
            <person name="La Ragione R."/>
            <person name="Hildebrand F."/>
            <person name="Pallen M.J."/>
        </authorList>
    </citation>
    <scope>NUCLEOTIDE SEQUENCE</scope>
    <source>
        <strain evidence="3">CHK174-6876</strain>
    </source>
</reference>